<dbReference type="EMBL" id="LSRX01000283">
    <property type="protein sequence ID" value="OLQ01724.1"/>
    <property type="molecule type" value="Genomic_DNA"/>
</dbReference>
<evidence type="ECO:0000313" key="1">
    <source>
        <dbReference type="EMBL" id="OLQ01724.1"/>
    </source>
</evidence>
<organism evidence="1 2">
    <name type="scientific">Symbiodinium microadriaticum</name>
    <name type="common">Dinoflagellate</name>
    <name type="synonym">Zooxanthella microadriatica</name>
    <dbReference type="NCBI Taxonomy" id="2951"/>
    <lineage>
        <taxon>Eukaryota</taxon>
        <taxon>Sar</taxon>
        <taxon>Alveolata</taxon>
        <taxon>Dinophyceae</taxon>
        <taxon>Suessiales</taxon>
        <taxon>Symbiodiniaceae</taxon>
        <taxon>Symbiodinium</taxon>
    </lineage>
</organism>
<dbReference type="Proteomes" id="UP000186817">
    <property type="component" value="Unassembled WGS sequence"/>
</dbReference>
<dbReference type="AlphaFoldDB" id="A0A1Q9E2S3"/>
<reference evidence="1 2" key="1">
    <citation type="submission" date="2016-02" db="EMBL/GenBank/DDBJ databases">
        <title>Genome analysis of coral dinoflagellate symbionts highlights evolutionary adaptations to a symbiotic lifestyle.</title>
        <authorList>
            <person name="Aranda M."/>
            <person name="Li Y."/>
            <person name="Liew Y.J."/>
            <person name="Baumgarten S."/>
            <person name="Simakov O."/>
            <person name="Wilson M."/>
            <person name="Piel J."/>
            <person name="Ashoor H."/>
            <person name="Bougouffa S."/>
            <person name="Bajic V.B."/>
            <person name="Ryu T."/>
            <person name="Ravasi T."/>
            <person name="Bayer T."/>
            <person name="Micklem G."/>
            <person name="Kim H."/>
            <person name="Bhak J."/>
            <person name="Lajeunesse T.C."/>
            <person name="Voolstra C.R."/>
        </authorList>
    </citation>
    <scope>NUCLEOTIDE SEQUENCE [LARGE SCALE GENOMIC DNA]</scope>
    <source>
        <strain evidence="1 2">CCMP2467</strain>
    </source>
</reference>
<accession>A0A1Q9E2S3</accession>
<comment type="caution">
    <text evidence="1">The sequence shown here is derived from an EMBL/GenBank/DDBJ whole genome shotgun (WGS) entry which is preliminary data.</text>
</comment>
<name>A0A1Q9E2S3_SYMMI</name>
<keyword evidence="2" id="KW-1185">Reference proteome</keyword>
<sequence length="177" mass="19102">MGSLIAVCCSTDRGFSQAISSFPVSSSKAAQLARTDRLSIRSQLRRANLWHMAAGVLNSQAGPGVFRMLNRVSHRQLPQHAKKPYNVTLPAGGKVPRRRLRSGFEAVQAEAGKSCFRCGHAFEADLQSCKECGHKRGEAMFPLAPRPPTPADQTPAAGAPSALCRAAPPRCSHPKMW</sequence>
<gene>
    <name evidence="1" type="ORF">AK812_SmicGene15504</name>
</gene>
<proteinExistence type="predicted"/>
<evidence type="ECO:0000313" key="2">
    <source>
        <dbReference type="Proteomes" id="UP000186817"/>
    </source>
</evidence>
<protein>
    <submittedName>
        <fullName evidence="1">Uncharacterized protein</fullName>
    </submittedName>
</protein>